<feature type="region of interest" description="Disordered" evidence="7">
    <location>
        <begin position="484"/>
        <end position="529"/>
    </location>
</feature>
<proteinExistence type="inferred from homology"/>
<name>A0A3L8DGK5_OOCBI</name>
<feature type="repeat" description="WD" evidence="6">
    <location>
        <begin position="84"/>
        <end position="115"/>
    </location>
</feature>
<feature type="compositionally biased region" description="Polar residues" evidence="7">
    <location>
        <begin position="484"/>
        <end position="494"/>
    </location>
</feature>
<comment type="caution">
    <text evidence="9">The sequence shown here is derived from an EMBL/GenBank/DDBJ whole genome shotgun (WGS) entry which is preliminary data.</text>
</comment>
<dbReference type="InterPro" id="IPR001680">
    <property type="entry name" value="WD40_rpt"/>
</dbReference>
<dbReference type="PROSITE" id="PS50225">
    <property type="entry name" value="SOCS"/>
    <property type="match status" value="1"/>
</dbReference>
<sequence length="1368" mass="152070">MHLHFEKNNNNNAKCDCNILSLSWMGKVPEESPEDEGWKLDSTNYYQEGWLATGNARGLVGVTFTTSHCRTRAAELPLRANYNLRGHRSEVILVKWNEPYQKLASCDSSGVIFVWIKYDGRWSIELINDRSTPVTHFSWSHDGRMALICYRDGFVLVGSVAGQRYWSSMLNDKATITCGIWTPDDQQVYFGTTAGQLIVMDVHGAMVSEVQLAAGVTSMAWSAEKFTMEEDERCDRPQKDDRNYVLAVCLADGNVVMLRSFDDVSPITIRSNLKPPLYAEWSNSRKLLAIAGTKESDVAQGSPQEYTNLLKFYSVNGTLVYTTEIPYTQCPVSALTWGHNDKRLFVATGARVHAAWVSRRVGSLQLLSRLAVRAALTRESSVPQLPLPPRLRASVAALFANTIRCTVPEPRELRRFVSRPPPGGNRLHCTMLRHAVEPVPCYTLYLEYLGGLVPLLKGRRISKIRPEFVIFDPQSQDTLHVQDDLSQCPSYSDGSDTEKDTADLCGSPRYRKKSRKRREEKPNEEAVERDEKLNDLTYVDTLPEHARLVEVTSNIWGTKFKFHGLADSIPANLGQITYRTSLLHLQPRQMTLIITELRDDVPPGPDPTFNPNLFSEDEEESYQEASSRATPETQPPPIAPMTPRSARLNHPNRPKSQISSQFMATETIATSLGKIESEYVPYVDLQEMGNLYENIRNAPPNTYRTPPRHNSPRCCDVPALQSPKNAVAPTQTLIATSNAGADYANSIQRMKNVLADQQAGIASKKEQENNKLNQISQDDKSNLTSACPMSIISMSMQNGQALNAEASSSRYISQAPIINGLESSDCTTAQVAYLNGLNSMACESNVNGFQPTVSQSTHNFVHSKNNQNTEASGTSPNAAPSNSSQYGQASSPLNKNGIHGIVSPACSYQFPENIDQCFGPSCSQCLSKYKDPKCHVCYGKTNPGYVNTGTSANKPDEDLIQFSDDENIEKTSEQSRGVHRTSTVISISPMCSNDSIVRSCSVGYLDLVDAQLVPCDVALKMLRRDAPNKRLVLVSRKTKRRKRNKPQHDMSQPNSKPPRLRNCGKSKSLDSSDIFPSNEQITFPPQLPEHVEEAMGVTNGENTEDNAAKANESIESSKEEAREVDEKRKESNGHVVHEAHTKEKPSRLETIAPPIKDSSPSGSYVSSLDSLTARLRDFDDNNSLPPPSPRPSSRLPRSSPSSPAPSKKGKRPASASPIRRKLLSSPLLSRRMRKSRGESSDEEGLLQDDSSSTASYRDLETFQKAQLRQKLKQRGVGLSKSEAIKRDSQLVMHNKAPMWNESSQVYQLDFGGRVTQESAKNFQIEFKGRQVMQFGRIDGNAYTLDFQHPFSALQAFAVALANVTQRLK</sequence>
<dbReference type="OrthoDB" id="8775810at2759"/>
<protein>
    <recommendedName>
        <fullName evidence="8">SOCS box domain-containing protein</fullName>
    </recommendedName>
</protein>
<feature type="region of interest" description="Disordered" evidence="7">
    <location>
        <begin position="1030"/>
        <end position="1085"/>
    </location>
</feature>
<evidence type="ECO:0000256" key="7">
    <source>
        <dbReference type="SAM" id="MobiDB-lite"/>
    </source>
</evidence>
<feature type="compositionally biased region" description="Polar residues" evidence="7">
    <location>
        <begin position="1158"/>
        <end position="1170"/>
    </location>
</feature>
<evidence type="ECO:0000256" key="2">
    <source>
        <dbReference type="ARBA" id="ARBA00007129"/>
    </source>
</evidence>
<keyword evidence="4 6" id="KW-0853">WD repeat</keyword>
<feature type="region of interest" description="Disordered" evidence="7">
    <location>
        <begin position="598"/>
        <end position="661"/>
    </location>
</feature>
<dbReference type="Gene3D" id="3.20.90.10">
    <property type="entry name" value="Tubby Protein, Chain A"/>
    <property type="match status" value="1"/>
</dbReference>
<dbReference type="SUPFAM" id="SSF54518">
    <property type="entry name" value="Tubby C-terminal domain-like"/>
    <property type="match status" value="1"/>
</dbReference>
<dbReference type="InterPro" id="IPR056159">
    <property type="entry name" value="Beta-prop_IFT121_TULP_N"/>
</dbReference>
<evidence type="ECO:0000259" key="8">
    <source>
        <dbReference type="PROSITE" id="PS50225"/>
    </source>
</evidence>
<feature type="compositionally biased region" description="Polar residues" evidence="7">
    <location>
        <begin position="1069"/>
        <end position="1083"/>
    </location>
</feature>
<dbReference type="Proteomes" id="UP000279307">
    <property type="component" value="Chromosome 8"/>
</dbReference>
<evidence type="ECO:0000256" key="3">
    <source>
        <dbReference type="ARBA" id="ARBA00022490"/>
    </source>
</evidence>
<dbReference type="PROSITE" id="PS50082">
    <property type="entry name" value="WD_REPEATS_2"/>
    <property type="match status" value="1"/>
</dbReference>
<dbReference type="Pfam" id="PF01167">
    <property type="entry name" value="Tub"/>
    <property type="match status" value="1"/>
</dbReference>
<reference evidence="9" key="2">
    <citation type="submission" date="2018-07" db="EMBL/GenBank/DDBJ databases">
        <authorList>
            <person name="Mckenzie S.K."/>
            <person name="Kronauer D.J.C."/>
        </authorList>
    </citation>
    <scope>NUCLEOTIDE SEQUENCE</scope>
    <source>
        <strain evidence="9">Clonal line C1</strain>
    </source>
</reference>
<comment type="similarity">
    <text evidence="2">Belongs to the TUB family.</text>
</comment>
<feature type="region of interest" description="Disordered" evidence="7">
    <location>
        <begin position="1100"/>
        <end position="1253"/>
    </location>
</feature>
<feature type="domain" description="SOCS box" evidence="8">
    <location>
        <begin position="359"/>
        <end position="392"/>
    </location>
</feature>
<evidence type="ECO:0000256" key="6">
    <source>
        <dbReference type="PROSITE-ProRule" id="PRU00221"/>
    </source>
</evidence>
<evidence type="ECO:0000256" key="1">
    <source>
        <dbReference type="ARBA" id="ARBA00004496"/>
    </source>
</evidence>
<dbReference type="InterPro" id="IPR036322">
    <property type="entry name" value="WD40_repeat_dom_sf"/>
</dbReference>
<feature type="compositionally biased region" description="Polar residues" evidence="7">
    <location>
        <begin position="623"/>
        <end position="632"/>
    </location>
</feature>
<dbReference type="PANTHER" id="PTHR16517:SF2">
    <property type="entry name" value="TUBBY-RELATED PROTEIN 4"/>
    <property type="match status" value="1"/>
</dbReference>
<evidence type="ECO:0000256" key="5">
    <source>
        <dbReference type="ARBA" id="ARBA00022737"/>
    </source>
</evidence>
<feature type="compositionally biased region" description="Basic residues" evidence="7">
    <location>
        <begin position="1036"/>
        <end position="1045"/>
    </location>
</feature>
<feature type="compositionally biased region" description="Basic and acidic residues" evidence="7">
    <location>
        <begin position="517"/>
        <end position="529"/>
    </location>
</feature>
<dbReference type="PANTHER" id="PTHR16517">
    <property type="entry name" value="TUBBY-RELATED"/>
    <property type="match status" value="1"/>
</dbReference>
<feature type="compositionally biased region" description="Low complexity" evidence="7">
    <location>
        <begin position="1191"/>
        <end position="1229"/>
    </location>
</feature>
<evidence type="ECO:0000313" key="9">
    <source>
        <dbReference type="EMBL" id="RLU19446.1"/>
    </source>
</evidence>
<dbReference type="Pfam" id="PF24797">
    <property type="entry name" value="Beta-prop_WDR35_TULP_N"/>
    <property type="match status" value="1"/>
</dbReference>
<feature type="region of interest" description="Disordered" evidence="7">
    <location>
        <begin position="863"/>
        <end position="892"/>
    </location>
</feature>
<dbReference type="CDD" id="cd03716">
    <property type="entry name" value="SOCS_ASB_like"/>
    <property type="match status" value="1"/>
</dbReference>
<gene>
    <name evidence="9" type="ORF">DMN91_008003</name>
</gene>
<dbReference type="SUPFAM" id="SSF50978">
    <property type="entry name" value="WD40 repeat-like"/>
    <property type="match status" value="1"/>
</dbReference>
<evidence type="ECO:0000256" key="4">
    <source>
        <dbReference type="ARBA" id="ARBA00022574"/>
    </source>
</evidence>
<keyword evidence="3" id="KW-0963">Cytoplasm</keyword>
<dbReference type="InterPro" id="IPR000007">
    <property type="entry name" value="Tubby_C"/>
</dbReference>
<organism evidence="9">
    <name type="scientific">Ooceraea biroi</name>
    <name type="common">Clonal raider ant</name>
    <name type="synonym">Cerapachys biroi</name>
    <dbReference type="NCBI Taxonomy" id="2015173"/>
    <lineage>
        <taxon>Eukaryota</taxon>
        <taxon>Metazoa</taxon>
        <taxon>Ecdysozoa</taxon>
        <taxon>Arthropoda</taxon>
        <taxon>Hexapoda</taxon>
        <taxon>Insecta</taxon>
        <taxon>Pterygota</taxon>
        <taxon>Neoptera</taxon>
        <taxon>Endopterygota</taxon>
        <taxon>Hymenoptera</taxon>
        <taxon>Apocrita</taxon>
        <taxon>Aculeata</taxon>
        <taxon>Formicoidea</taxon>
        <taxon>Formicidae</taxon>
        <taxon>Dorylinae</taxon>
        <taxon>Ooceraea</taxon>
    </lineage>
</organism>
<comment type="subcellular location">
    <subcellularLocation>
        <location evidence="1">Cytoplasm</location>
    </subcellularLocation>
</comment>
<dbReference type="InterPro" id="IPR001496">
    <property type="entry name" value="SOCS_box"/>
</dbReference>
<dbReference type="Gene3D" id="2.130.10.10">
    <property type="entry name" value="YVTN repeat-like/Quinoprotein amine dehydrogenase"/>
    <property type="match status" value="1"/>
</dbReference>
<dbReference type="Pfam" id="PF07525">
    <property type="entry name" value="SOCS_box"/>
    <property type="match status" value="1"/>
</dbReference>
<dbReference type="EMBL" id="QOIP01000008">
    <property type="protein sequence ID" value="RLU19446.1"/>
    <property type="molecule type" value="Genomic_DNA"/>
</dbReference>
<dbReference type="InterPro" id="IPR015943">
    <property type="entry name" value="WD40/YVTN_repeat-like_dom_sf"/>
</dbReference>
<feature type="compositionally biased region" description="Basic and acidic residues" evidence="7">
    <location>
        <begin position="1115"/>
        <end position="1147"/>
    </location>
</feature>
<dbReference type="GO" id="GO:0005737">
    <property type="term" value="C:cytoplasm"/>
    <property type="evidence" value="ECO:0007669"/>
    <property type="project" value="UniProtKB-SubCell"/>
</dbReference>
<dbReference type="InterPro" id="IPR025659">
    <property type="entry name" value="Tubby-like_C"/>
</dbReference>
<accession>A0A3L8DGK5</accession>
<keyword evidence="5" id="KW-0677">Repeat</keyword>
<reference evidence="9" key="1">
    <citation type="journal article" date="2018" name="Genome Res.">
        <title>The genomic architecture and molecular evolution of ant odorant receptors.</title>
        <authorList>
            <person name="McKenzie S.K."/>
            <person name="Kronauer D.J.C."/>
        </authorList>
    </citation>
    <scope>NUCLEOTIDE SEQUENCE [LARGE SCALE GENOMIC DNA]</scope>
    <source>
        <strain evidence="9">Clonal line C1</strain>
    </source>
</reference>